<dbReference type="InterPro" id="IPR018228">
    <property type="entry name" value="DNase_TatD-rel_CS"/>
</dbReference>
<dbReference type="RefSeq" id="WP_215624739.1">
    <property type="nucleotide sequence ID" value="NZ_CP067089.2"/>
</dbReference>
<feature type="binding site" evidence="3">
    <location>
        <position position="212"/>
    </location>
    <ligand>
        <name>a divalent metal cation</name>
        <dbReference type="ChEBI" id="CHEBI:60240"/>
        <label>1</label>
    </ligand>
</feature>
<proteinExistence type="inferred from homology"/>
<dbReference type="Proteomes" id="UP000595917">
    <property type="component" value="Chromosome"/>
</dbReference>
<sequence>MKGLIDTHAHLSMLSRRGIPAEQRLSELFAGGFRGIIDIGTEAGDLSGRIAAFKQFGKIRFTAGIWPSGEAIEERASRAAELEGHIREAPEGYVVAVGECGLDRHWNTAENGADLAGERELLELQLDLARRLSLPVIIHSRDSAKETAEVLARHRDVTAVIHCFSYGYEEAKTFLDLGCFISFAGNATYKSAGSIREALAAVPLDRLLLETDCPYLAPVPHRGKAAEPGMVSETYRLASGLKSADHDYLAEEIGKNVVSLFRIDW</sequence>
<dbReference type="InterPro" id="IPR032466">
    <property type="entry name" value="Metal_Hydrolase"/>
</dbReference>
<keyword evidence="3" id="KW-0479">Metal-binding</keyword>
<feature type="binding site" evidence="3">
    <location>
        <position position="162"/>
    </location>
    <ligand>
        <name>a divalent metal cation</name>
        <dbReference type="ChEBI" id="CHEBI:60240"/>
        <label>2</label>
    </ligand>
</feature>
<keyword evidence="2 4" id="KW-0378">Hydrolase</keyword>
<dbReference type="GO" id="GO:0016788">
    <property type="term" value="F:hydrolase activity, acting on ester bonds"/>
    <property type="evidence" value="ECO:0007669"/>
    <property type="project" value="InterPro"/>
</dbReference>
<dbReference type="Gene3D" id="3.20.20.140">
    <property type="entry name" value="Metal-dependent hydrolases"/>
    <property type="match status" value="1"/>
</dbReference>
<protein>
    <submittedName>
        <fullName evidence="4">TatD family hydrolase</fullName>
    </submittedName>
</protein>
<evidence type="ECO:0000256" key="2">
    <source>
        <dbReference type="ARBA" id="ARBA00022801"/>
    </source>
</evidence>
<dbReference type="PROSITE" id="PS01091">
    <property type="entry name" value="TATD_3"/>
    <property type="match status" value="1"/>
</dbReference>
<evidence type="ECO:0000256" key="3">
    <source>
        <dbReference type="PIRSR" id="PIRSR005902-1"/>
    </source>
</evidence>
<dbReference type="PANTHER" id="PTHR46124:SF2">
    <property type="entry name" value="D-AMINOACYL-TRNA DEACYLASE"/>
    <property type="match status" value="1"/>
</dbReference>
<comment type="similarity">
    <text evidence="1">Belongs to the metallo-dependent hydrolases superfamily. TatD-type hydrolase family.</text>
</comment>
<name>A0A7T7XJ87_9SPIR</name>
<evidence type="ECO:0000313" key="4">
    <source>
        <dbReference type="EMBL" id="QQO07434.1"/>
    </source>
</evidence>
<keyword evidence="5" id="KW-1185">Reference proteome</keyword>
<dbReference type="Pfam" id="PF01026">
    <property type="entry name" value="TatD_DNase"/>
    <property type="match status" value="1"/>
</dbReference>
<evidence type="ECO:0000313" key="5">
    <source>
        <dbReference type="Proteomes" id="UP000595917"/>
    </source>
</evidence>
<feature type="binding site" evidence="3">
    <location>
        <position position="10"/>
    </location>
    <ligand>
        <name>a divalent metal cation</name>
        <dbReference type="ChEBI" id="CHEBI:60240"/>
        <label>1</label>
    </ligand>
</feature>
<evidence type="ECO:0000256" key="1">
    <source>
        <dbReference type="ARBA" id="ARBA00009275"/>
    </source>
</evidence>
<dbReference type="InterPro" id="IPR001130">
    <property type="entry name" value="TatD-like"/>
</dbReference>
<dbReference type="CDD" id="cd01310">
    <property type="entry name" value="TatD_DNAse"/>
    <property type="match status" value="1"/>
</dbReference>
<dbReference type="GO" id="GO:0046872">
    <property type="term" value="F:metal ion binding"/>
    <property type="evidence" value="ECO:0007669"/>
    <property type="project" value="UniProtKB-KW"/>
</dbReference>
<organism evidence="4 5">
    <name type="scientific">Breznakiella homolactica</name>
    <dbReference type="NCBI Taxonomy" id="2798577"/>
    <lineage>
        <taxon>Bacteria</taxon>
        <taxon>Pseudomonadati</taxon>
        <taxon>Spirochaetota</taxon>
        <taxon>Spirochaetia</taxon>
        <taxon>Spirochaetales</taxon>
        <taxon>Breznakiellaceae</taxon>
        <taxon>Breznakiella</taxon>
    </lineage>
</organism>
<gene>
    <name evidence="4" type="ORF">JFL75_10720</name>
</gene>
<dbReference type="KEGG" id="bhc:JFL75_10720"/>
<dbReference type="PIRSF" id="PIRSF005902">
    <property type="entry name" value="DNase_TatD"/>
    <property type="match status" value="1"/>
</dbReference>
<dbReference type="AlphaFoldDB" id="A0A7T7XJ87"/>
<dbReference type="GO" id="GO:0005829">
    <property type="term" value="C:cytosol"/>
    <property type="evidence" value="ECO:0007669"/>
    <property type="project" value="TreeGrafter"/>
</dbReference>
<dbReference type="PANTHER" id="PTHR46124">
    <property type="entry name" value="D-AMINOACYL-TRNA DEACYLASE"/>
    <property type="match status" value="1"/>
</dbReference>
<reference evidence="4" key="1">
    <citation type="submission" date="2021-01" db="EMBL/GenBank/DDBJ databases">
        <title>Description of Breznakiella homolactica.</title>
        <authorList>
            <person name="Song Y."/>
            <person name="Brune A."/>
        </authorList>
    </citation>
    <scope>NUCLEOTIDE SEQUENCE</scope>
    <source>
        <strain evidence="4">RmG30</strain>
    </source>
</reference>
<dbReference type="SUPFAM" id="SSF51556">
    <property type="entry name" value="Metallo-dependent hydrolases"/>
    <property type="match status" value="1"/>
</dbReference>
<accession>A0A7T7XJ87</accession>
<feature type="binding site" evidence="3">
    <location>
        <position position="99"/>
    </location>
    <ligand>
        <name>a divalent metal cation</name>
        <dbReference type="ChEBI" id="CHEBI:60240"/>
        <label>1</label>
    </ligand>
</feature>
<dbReference type="EMBL" id="CP067089">
    <property type="protein sequence ID" value="QQO07434.1"/>
    <property type="molecule type" value="Genomic_DNA"/>
</dbReference>
<feature type="binding site" evidence="3">
    <location>
        <position position="8"/>
    </location>
    <ligand>
        <name>a divalent metal cation</name>
        <dbReference type="ChEBI" id="CHEBI:60240"/>
        <label>1</label>
    </ligand>
</feature>
<feature type="binding site" evidence="3">
    <location>
        <position position="139"/>
    </location>
    <ligand>
        <name>a divalent metal cation</name>
        <dbReference type="ChEBI" id="CHEBI:60240"/>
        <label>2</label>
    </ligand>
</feature>